<dbReference type="GO" id="GO:0005524">
    <property type="term" value="F:ATP binding"/>
    <property type="evidence" value="ECO:0007669"/>
    <property type="project" value="InterPro"/>
</dbReference>
<dbReference type="InterPro" id="IPR027417">
    <property type="entry name" value="P-loop_NTPase"/>
</dbReference>
<reference evidence="3 4" key="1">
    <citation type="submission" date="2017-12" db="EMBL/GenBank/DDBJ databases">
        <title>Comparative genomics of Botrytis spp.</title>
        <authorList>
            <person name="Valero-Jimenez C.A."/>
            <person name="Tapia P."/>
            <person name="Veloso J."/>
            <person name="Silva-Moreno E."/>
            <person name="Staats M."/>
            <person name="Valdes J.H."/>
            <person name="Van Kan J.A.L."/>
        </authorList>
    </citation>
    <scope>NUCLEOTIDE SEQUENCE [LARGE SCALE GENOMIC DNA]</scope>
    <source>
        <strain evidence="3 4">MUCL3349</strain>
    </source>
</reference>
<dbReference type="Proteomes" id="UP000297280">
    <property type="component" value="Unassembled WGS sequence"/>
</dbReference>
<dbReference type="STRING" id="87229.A0A4Z1L232"/>
<keyword evidence="4" id="KW-1185">Reference proteome</keyword>
<dbReference type="SUPFAM" id="SSF52540">
    <property type="entry name" value="P-loop containing nucleoside triphosphate hydrolases"/>
    <property type="match status" value="1"/>
</dbReference>
<proteinExistence type="inferred from homology"/>
<gene>
    <name evidence="3" type="ORF">BPOR_0047g00020</name>
</gene>
<protein>
    <recommendedName>
        <fullName evidence="2">AAA+ ATPase domain-containing protein</fullName>
    </recommendedName>
</protein>
<dbReference type="GO" id="GO:0016887">
    <property type="term" value="F:ATP hydrolysis activity"/>
    <property type="evidence" value="ECO:0007669"/>
    <property type="project" value="InterPro"/>
</dbReference>
<comment type="caution">
    <text evidence="3">The sequence shown here is derived from an EMBL/GenBank/DDBJ whole genome shotgun (WGS) entry which is preliminary data.</text>
</comment>
<dbReference type="InterPro" id="IPR003959">
    <property type="entry name" value="ATPase_AAA_core"/>
</dbReference>
<comment type="similarity">
    <text evidence="1">Belongs to the AAA ATPase family. BCS1 subfamily.</text>
</comment>
<dbReference type="SMART" id="SM00382">
    <property type="entry name" value="AAA"/>
    <property type="match status" value="1"/>
</dbReference>
<dbReference type="Pfam" id="PF00004">
    <property type="entry name" value="AAA"/>
    <property type="match status" value="1"/>
</dbReference>
<dbReference type="Gene3D" id="3.40.50.300">
    <property type="entry name" value="P-loop containing nucleotide triphosphate hydrolases"/>
    <property type="match status" value="1"/>
</dbReference>
<organism evidence="3 4">
    <name type="scientific">Botrytis porri</name>
    <dbReference type="NCBI Taxonomy" id="87229"/>
    <lineage>
        <taxon>Eukaryota</taxon>
        <taxon>Fungi</taxon>
        <taxon>Dikarya</taxon>
        <taxon>Ascomycota</taxon>
        <taxon>Pezizomycotina</taxon>
        <taxon>Leotiomycetes</taxon>
        <taxon>Helotiales</taxon>
        <taxon>Sclerotiniaceae</taxon>
        <taxon>Botrytis</taxon>
    </lineage>
</organism>
<feature type="domain" description="AAA+ ATPase" evidence="2">
    <location>
        <begin position="171"/>
        <end position="300"/>
    </location>
</feature>
<name>A0A4Z1L232_9HELO</name>
<evidence type="ECO:0000256" key="1">
    <source>
        <dbReference type="ARBA" id="ARBA00007448"/>
    </source>
</evidence>
<accession>A0A4Z1L232</accession>
<evidence type="ECO:0000259" key="2">
    <source>
        <dbReference type="SMART" id="SM00382"/>
    </source>
</evidence>
<dbReference type="InterPro" id="IPR003593">
    <property type="entry name" value="AAA+_ATPase"/>
</dbReference>
<dbReference type="OrthoDB" id="3564363at2759"/>
<sequence length="464" mass="53204">MSLLDDKLSARDKLDLKPKIDYHVGNGYFWFGYKIWIYRVAYTESSAPSNSDTGSKNQSQGSQKIMNIDCYGAFPKEGIHELVCHSIAMSTLGDSALNLKHKDIWIFEPSEVWSRRFRGDYWTPTNIIHSRPLKYIFMDRNVKKSIIHKFDTFYSEENEDKKLFEELGSKHKLVYLLEGESGTGKTSLITGLAHRYRLNLCWVNLQKQNEEDLKIILRRVPESSMIVFEDIKPSTFREYKPESNEGFPLSTFLNILDGLISPEGNIIIMTTNYFQELHDFSPELLREGRVDETVKFTYIDKEQATSMFHAYTNPNTESTELAPESLEQGEKFGKLLDGMKVRHSAVQKHLLKWIRDSKGAFDHAEEWLKNLLAEKSDKTKTQNSETSHGPTMMDDIKILKETGQLNDNVMVDKSRLATDDKEVDESRMADDVKMVDESNSLSDGKVGTESRLIDDAKMAGEMLG</sequence>
<dbReference type="EMBL" id="PQXO01000047">
    <property type="protein sequence ID" value="TGO90879.1"/>
    <property type="molecule type" value="Genomic_DNA"/>
</dbReference>
<evidence type="ECO:0000313" key="4">
    <source>
        <dbReference type="Proteomes" id="UP000297280"/>
    </source>
</evidence>
<dbReference type="PANTHER" id="PTHR23070">
    <property type="entry name" value="BCS1 AAA-TYPE ATPASE"/>
    <property type="match status" value="1"/>
</dbReference>
<evidence type="ECO:0000313" key="3">
    <source>
        <dbReference type="EMBL" id="TGO90879.1"/>
    </source>
</evidence>
<dbReference type="AlphaFoldDB" id="A0A4Z1L232"/>
<dbReference type="InterPro" id="IPR050747">
    <property type="entry name" value="Mitochondrial_chaperone_BCS1"/>
</dbReference>